<proteinExistence type="predicted"/>
<keyword evidence="1" id="KW-0812">Transmembrane</keyword>
<evidence type="ECO:0000256" key="1">
    <source>
        <dbReference type="SAM" id="Phobius"/>
    </source>
</evidence>
<dbReference type="Proteomes" id="UP000295096">
    <property type="component" value="Unassembled WGS sequence"/>
</dbReference>
<protein>
    <submittedName>
        <fullName evidence="2">Uncharacterized protein</fullName>
    </submittedName>
</protein>
<keyword evidence="1" id="KW-1133">Transmembrane helix</keyword>
<evidence type="ECO:0000313" key="2">
    <source>
        <dbReference type="EMBL" id="TDH60128.1"/>
    </source>
</evidence>
<organism evidence="2 3">
    <name type="scientific">Dankookia rubra</name>
    <dbReference type="NCBI Taxonomy" id="1442381"/>
    <lineage>
        <taxon>Bacteria</taxon>
        <taxon>Pseudomonadati</taxon>
        <taxon>Pseudomonadota</taxon>
        <taxon>Alphaproteobacteria</taxon>
        <taxon>Acetobacterales</taxon>
        <taxon>Roseomonadaceae</taxon>
        <taxon>Dankookia</taxon>
    </lineage>
</organism>
<accession>A0A4R5QBY9</accession>
<name>A0A4R5QBY9_9PROT</name>
<gene>
    <name evidence="2" type="ORF">E2C06_23630</name>
</gene>
<sequence>MTMTKPALKHSLTNGALAMMLVLGNLFFAACVTGYWGPVAQTDWSRHAGEPVRIVLAAD</sequence>
<evidence type="ECO:0000313" key="3">
    <source>
        <dbReference type="Proteomes" id="UP000295096"/>
    </source>
</evidence>
<feature type="transmembrane region" description="Helical" evidence="1">
    <location>
        <begin position="12"/>
        <end position="36"/>
    </location>
</feature>
<dbReference type="RefSeq" id="WP_133291057.1">
    <property type="nucleotide sequence ID" value="NZ_SMSJ01000044.1"/>
</dbReference>
<keyword evidence="1" id="KW-0472">Membrane</keyword>
<reference evidence="2 3" key="1">
    <citation type="journal article" date="2016" name="J. Microbiol.">
        <title>Dankookia rubra gen. nov., sp. nov., an alphaproteobacterium isolated from sediment of a shallow stream.</title>
        <authorList>
            <person name="Kim W.H."/>
            <person name="Kim D.H."/>
            <person name="Kang K."/>
            <person name="Ahn T.Y."/>
        </authorList>
    </citation>
    <scope>NUCLEOTIDE SEQUENCE [LARGE SCALE GENOMIC DNA]</scope>
    <source>
        <strain evidence="2 3">JCM30602</strain>
    </source>
</reference>
<keyword evidence="3" id="KW-1185">Reference proteome</keyword>
<dbReference type="PROSITE" id="PS51257">
    <property type="entry name" value="PROKAR_LIPOPROTEIN"/>
    <property type="match status" value="1"/>
</dbReference>
<dbReference type="EMBL" id="SMSJ01000044">
    <property type="protein sequence ID" value="TDH60128.1"/>
    <property type="molecule type" value="Genomic_DNA"/>
</dbReference>
<dbReference type="AlphaFoldDB" id="A0A4R5QBY9"/>
<comment type="caution">
    <text evidence="2">The sequence shown here is derived from an EMBL/GenBank/DDBJ whole genome shotgun (WGS) entry which is preliminary data.</text>
</comment>